<evidence type="ECO:0000313" key="3">
    <source>
        <dbReference type="EMBL" id="KUI64604.1"/>
    </source>
</evidence>
<evidence type="ECO:0000256" key="2">
    <source>
        <dbReference type="SAM" id="SignalP"/>
    </source>
</evidence>
<dbReference type="Proteomes" id="UP000078559">
    <property type="component" value="Chromosome 1"/>
</dbReference>
<dbReference type="EMBL" id="CM003098">
    <property type="protein sequence ID" value="KUI64604.1"/>
    <property type="molecule type" value="Genomic_DNA"/>
</dbReference>
<evidence type="ECO:0000256" key="1">
    <source>
        <dbReference type="SAM" id="MobiDB-lite"/>
    </source>
</evidence>
<accession>A0A194VKC5</accession>
<dbReference type="PANTHER" id="PTHR36578:SF1">
    <property type="entry name" value="APPLE DOMAIN-CONTAINING PROTEIN"/>
    <property type="match status" value="1"/>
</dbReference>
<feature type="signal peptide" evidence="2">
    <location>
        <begin position="1"/>
        <end position="18"/>
    </location>
</feature>
<keyword evidence="2" id="KW-0732">Signal</keyword>
<dbReference type="PANTHER" id="PTHR36578">
    <property type="entry name" value="CHROMOSOME 15, WHOLE GENOME SHOTGUN SEQUENCE"/>
    <property type="match status" value="1"/>
</dbReference>
<keyword evidence="4" id="KW-1185">Reference proteome</keyword>
<dbReference type="AlphaFoldDB" id="A0A194VKC5"/>
<gene>
    <name evidence="3" type="ORF">VM1G_00835</name>
</gene>
<feature type="region of interest" description="Disordered" evidence="1">
    <location>
        <begin position="32"/>
        <end position="63"/>
    </location>
</feature>
<organism evidence="3 4">
    <name type="scientific">Cytospora mali</name>
    <name type="common">Apple Valsa canker fungus</name>
    <name type="synonym">Valsa mali</name>
    <dbReference type="NCBI Taxonomy" id="578113"/>
    <lineage>
        <taxon>Eukaryota</taxon>
        <taxon>Fungi</taxon>
        <taxon>Dikarya</taxon>
        <taxon>Ascomycota</taxon>
        <taxon>Pezizomycotina</taxon>
        <taxon>Sordariomycetes</taxon>
        <taxon>Sordariomycetidae</taxon>
        <taxon>Diaporthales</taxon>
        <taxon>Cytosporaceae</taxon>
        <taxon>Cytospora</taxon>
    </lineage>
</organism>
<evidence type="ECO:0000313" key="4">
    <source>
        <dbReference type="Proteomes" id="UP000078559"/>
    </source>
</evidence>
<reference evidence="3" key="1">
    <citation type="submission" date="2014-12" db="EMBL/GenBank/DDBJ databases">
        <title>Genome Sequence of Valsa Canker Pathogens Uncovers a Specific Adaption of Colonization on Woody Bark.</title>
        <authorList>
            <person name="Yin Z."/>
            <person name="Liu H."/>
            <person name="Gao X."/>
            <person name="Li Z."/>
            <person name="Song N."/>
            <person name="Ke X."/>
            <person name="Dai Q."/>
            <person name="Wu Y."/>
            <person name="Sun Y."/>
            <person name="Xu J.-R."/>
            <person name="Kang Z.K."/>
            <person name="Wang L."/>
            <person name="Huang L."/>
        </authorList>
    </citation>
    <scope>NUCLEOTIDE SEQUENCE [LARGE SCALE GENOMIC DNA]</scope>
    <source>
        <strain evidence="3">03-8</strain>
    </source>
</reference>
<proteinExistence type="predicted"/>
<sequence>MKSTLIALLLLGIAVTQDLHVNHYEQGGDLLLPATAPSGSDNATPDAGKRSEPSACVEKVGNGPHVDPDTDTAFLTYQAFSQAATAAAINPPAGYTVISGWANLNSSNSDTTGYLGYVQSELTSYDPLECSRLCSNWSGPTTCASFVIYYERDPELVWSTTGTPSPEYCPATASSPSVTLVKCSFYSVPVYSGNATNFGQYWNDFHVVITGSTAFSKMASPVIDGWDGPVDLHDAGLNIPAPPDQYGYLRNEVFSGEYDPATCASHCEAITAYNQAQGSSTQCTSFNAYVLLTNGADGVFTCTYYSQNYGISYATNTGQYDQAGNHYTISNSFAYYLTGSPTPMKKRSLNFFA</sequence>
<protein>
    <submittedName>
        <fullName evidence="3">Uncharacterized protein</fullName>
    </submittedName>
</protein>
<feature type="chain" id="PRO_5008266564" evidence="2">
    <location>
        <begin position="19"/>
        <end position="353"/>
    </location>
</feature>
<dbReference type="OrthoDB" id="271448at2759"/>
<name>A0A194VKC5_CYTMA</name>